<dbReference type="EMBL" id="JAPWDV010000002">
    <property type="protein sequence ID" value="KAJ6220841.1"/>
    <property type="molecule type" value="Genomic_DNA"/>
</dbReference>
<name>A0A9Q0RPI8_BLOTA</name>
<dbReference type="PANTHER" id="PTHR24393:SF15">
    <property type="entry name" value="IP01243P-RELATED"/>
    <property type="match status" value="1"/>
</dbReference>
<feature type="region of interest" description="Disordered" evidence="12">
    <location>
        <begin position="1404"/>
        <end position="1520"/>
    </location>
</feature>
<feature type="compositionally biased region" description="Basic and acidic residues" evidence="12">
    <location>
        <begin position="361"/>
        <end position="373"/>
    </location>
</feature>
<keyword evidence="5 11" id="KW-0863">Zinc-finger</keyword>
<protein>
    <recommendedName>
        <fullName evidence="13">C2H2-type domain-containing protein</fullName>
    </recommendedName>
</protein>
<gene>
    <name evidence="14" type="ORF">RDWZM_006653</name>
</gene>
<feature type="compositionally biased region" description="Basic and acidic residues" evidence="12">
    <location>
        <begin position="1354"/>
        <end position="1366"/>
    </location>
</feature>
<dbReference type="PROSITE" id="PS50157">
    <property type="entry name" value="ZINC_FINGER_C2H2_2"/>
    <property type="match status" value="20"/>
</dbReference>
<proteinExistence type="inferred from homology"/>
<feature type="compositionally biased region" description="Basic residues" evidence="12">
    <location>
        <begin position="1432"/>
        <end position="1443"/>
    </location>
</feature>
<feature type="domain" description="C2H2-type" evidence="13">
    <location>
        <begin position="784"/>
        <end position="811"/>
    </location>
</feature>
<feature type="compositionally biased region" description="Basic residues" evidence="12">
    <location>
        <begin position="180"/>
        <end position="190"/>
    </location>
</feature>
<feature type="compositionally biased region" description="Basic and acidic residues" evidence="12">
    <location>
        <begin position="500"/>
        <end position="511"/>
    </location>
</feature>
<feature type="compositionally biased region" description="Low complexity" evidence="12">
    <location>
        <begin position="337"/>
        <end position="349"/>
    </location>
</feature>
<feature type="compositionally biased region" description="Basic residues" evidence="12">
    <location>
        <begin position="1255"/>
        <end position="1264"/>
    </location>
</feature>
<feature type="region of interest" description="Disordered" evidence="12">
    <location>
        <begin position="555"/>
        <end position="593"/>
    </location>
</feature>
<dbReference type="InterPro" id="IPR036236">
    <property type="entry name" value="Znf_C2H2_sf"/>
</dbReference>
<evidence type="ECO:0000256" key="6">
    <source>
        <dbReference type="ARBA" id="ARBA00022833"/>
    </source>
</evidence>
<dbReference type="PROSITE" id="PS00028">
    <property type="entry name" value="ZINC_FINGER_C2H2_1"/>
    <property type="match status" value="14"/>
</dbReference>
<dbReference type="Pfam" id="PF13894">
    <property type="entry name" value="zf-C2H2_4"/>
    <property type="match status" value="1"/>
</dbReference>
<feature type="compositionally biased region" description="Basic residues" evidence="12">
    <location>
        <begin position="1035"/>
        <end position="1045"/>
    </location>
</feature>
<evidence type="ECO:0000313" key="14">
    <source>
        <dbReference type="EMBL" id="KAJ6220841.1"/>
    </source>
</evidence>
<dbReference type="FunFam" id="3.30.160.60:FF:000275">
    <property type="entry name" value="zinc finger protein 90 homolog"/>
    <property type="match status" value="1"/>
</dbReference>
<dbReference type="Gene3D" id="3.30.160.60">
    <property type="entry name" value="Classic Zinc Finger"/>
    <property type="match status" value="17"/>
</dbReference>
<dbReference type="SMART" id="SM00355">
    <property type="entry name" value="ZnF_C2H2"/>
    <property type="match status" value="20"/>
</dbReference>
<feature type="compositionally biased region" description="Polar residues" evidence="12">
    <location>
        <begin position="252"/>
        <end position="261"/>
    </location>
</feature>
<evidence type="ECO:0000256" key="1">
    <source>
        <dbReference type="ARBA" id="ARBA00004123"/>
    </source>
</evidence>
<keyword evidence="6" id="KW-0862">Zinc</keyword>
<keyword evidence="8" id="KW-0238">DNA-binding</keyword>
<feature type="compositionally biased region" description="Polar residues" evidence="12">
    <location>
        <begin position="1245"/>
        <end position="1254"/>
    </location>
</feature>
<feature type="domain" description="C2H2-type" evidence="13">
    <location>
        <begin position="1786"/>
        <end position="1813"/>
    </location>
</feature>
<feature type="region of interest" description="Disordered" evidence="12">
    <location>
        <begin position="1135"/>
        <end position="1196"/>
    </location>
</feature>
<dbReference type="SUPFAM" id="SSF57667">
    <property type="entry name" value="beta-beta-alpha zinc fingers"/>
    <property type="match status" value="11"/>
</dbReference>
<evidence type="ECO:0000259" key="13">
    <source>
        <dbReference type="PROSITE" id="PS50157"/>
    </source>
</evidence>
<evidence type="ECO:0000256" key="5">
    <source>
        <dbReference type="ARBA" id="ARBA00022771"/>
    </source>
</evidence>
<accession>A0A9Q0RPI8</accession>
<dbReference type="GO" id="GO:0000978">
    <property type="term" value="F:RNA polymerase II cis-regulatory region sequence-specific DNA binding"/>
    <property type="evidence" value="ECO:0007669"/>
    <property type="project" value="TreeGrafter"/>
</dbReference>
<feature type="region of interest" description="Disordered" evidence="12">
    <location>
        <begin position="241"/>
        <end position="287"/>
    </location>
</feature>
<feature type="compositionally biased region" description="Basic residues" evidence="12">
    <location>
        <begin position="262"/>
        <end position="271"/>
    </location>
</feature>
<feature type="compositionally biased region" description="Polar residues" evidence="12">
    <location>
        <begin position="512"/>
        <end position="527"/>
    </location>
</feature>
<feature type="domain" description="C2H2-type" evidence="13">
    <location>
        <begin position="1615"/>
        <end position="1642"/>
    </location>
</feature>
<dbReference type="Pfam" id="PF00096">
    <property type="entry name" value="zf-C2H2"/>
    <property type="match status" value="11"/>
</dbReference>
<feature type="domain" description="C2H2-type" evidence="13">
    <location>
        <begin position="1758"/>
        <end position="1785"/>
    </location>
</feature>
<feature type="domain" description="C2H2-type" evidence="13">
    <location>
        <begin position="698"/>
        <end position="725"/>
    </location>
</feature>
<evidence type="ECO:0000256" key="3">
    <source>
        <dbReference type="ARBA" id="ARBA00022723"/>
    </source>
</evidence>
<feature type="domain" description="C2H2-type" evidence="13">
    <location>
        <begin position="1729"/>
        <end position="1757"/>
    </location>
</feature>
<feature type="compositionally biased region" description="Basic and acidic residues" evidence="12">
    <location>
        <begin position="1265"/>
        <end position="1280"/>
    </location>
</feature>
<feature type="domain" description="C2H2-type" evidence="13">
    <location>
        <begin position="612"/>
        <end position="640"/>
    </location>
</feature>
<reference evidence="14" key="1">
    <citation type="submission" date="2022-12" db="EMBL/GenBank/DDBJ databases">
        <title>Genome assemblies of Blomia tropicalis.</title>
        <authorList>
            <person name="Cui Y."/>
        </authorList>
    </citation>
    <scope>NUCLEOTIDE SEQUENCE</scope>
    <source>
        <tissue evidence="14">Adult mites</tissue>
    </source>
</reference>
<evidence type="ECO:0000256" key="11">
    <source>
        <dbReference type="PROSITE-ProRule" id="PRU00042"/>
    </source>
</evidence>
<dbReference type="FunFam" id="3.30.160.60:FF:000448">
    <property type="entry name" value="RE1-silencing transcription factor A"/>
    <property type="match status" value="1"/>
</dbReference>
<dbReference type="Pfam" id="PF13909">
    <property type="entry name" value="zf-H2C2_5"/>
    <property type="match status" value="1"/>
</dbReference>
<feature type="domain" description="C2H2-type" evidence="13">
    <location>
        <begin position="1851"/>
        <end position="1874"/>
    </location>
</feature>
<evidence type="ECO:0000256" key="9">
    <source>
        <dbReference type="ARBA" id="ARBA00023163"/>
    </source>
</evidence>
<evidence type="ECO:0000256" key="4">
    <source>
        <dbReference type="ARBA" id="ARBA00022737"/>
    </source>
</evidence>
<feature type="compositionally biased region" description="Polar residues" evidence="12">
    <location>
        <begin position="1937"/>
        <end position="1955"/>
    </location>
</feature>
<keyword evidence="15" id="KW-1185">Reference proteome</keyword>
<feature type="domain" description="C2H2-type" evidence="13">
    <location>
        <begin position="877"/>
        <end position="905"/>
    </location>
</feature>
<feature type="compositionally biased region" description="Polar residues" evidence="12">
    <location>
        <begin position="462"/>
        <end position="474"/>
    </location>
</feature>
<feature type="compositionally biased region" description="Low complexity" evidence="12">
    <location>
        <begin position="425"/>
        <end position="437"/>
    </location>
</feature>
<feature type="domain" description="C2H2-type" evidence="13">
    <location>
        <begin position="1587"/>
        <end position="1614"/>
    </location>
</feature>
<comment type="similarity">
    <text evidence="2">Belongs to the krueppel C2H2-type zinc-finger protein family.</text>
</comment>
<feature type="domain" description="C2H2-type" evidence="13">
    <location>
        <begin position="669"/>
        <end position="697"/>
    </location>
</feature>
<dbReference type="FunFam" id="3.30.160.60:FF:000557">
    <property type="entry name" value="zinc finger and SCAN domain-containing protein 29"/>
    <property type="match status" value="1"/>
</dbReference>
<feature type="compositionally biased region" description="Low complexity" evidence="12">
    <location>
        <begin position="381"/>
        <end position="395"/>
    </location>
</feature>
<feature type="region of interest" description="Disordered" evidence="12">
    <location>
        <begin position="1891"/>
        <end position="1964"/>
    </location>
</feature>
<feature type="domain" description="C2H2-type" evidence="13">
    <location>
        <begin position="726"/>
        <end position="753"/>
    </location>
</feature>
<evidence type="ECO:0000313" key="15">
    <source>
        <dbReference type="Proteomes" id="UP001142055"/>
    </source>
</evidence>
<dbReference type="InterPro" id="IPR013087">
    <property type="entry name" value="Znf_C2H2_type"/>
</dbReference>
<feature type="domain" description="C2H2-type" evidence="13">
    <location>
        <begin position="840"/>
        <end position="863"/>
    </location>
</feature>
<evidence type="ECO:0000256" key="12">
    <source>
        <dbReference type="SAM" id="MobiDB-lite"/>
    </source>
</evidence>
<sequence length="1964" mass="220144">MISDIIYTIEGQNLTDNIVLAVESGEQEIEFRDSTIMDVDNASHQQQLYLYFADPNGLSSINGWPQQMLVLKTDNSEATTDGTDEDKVNFVTTATQERRRKRSLRNKHVKQENEEDIRNDISNYVFNEMAPSANNDPNDPTSADGEFQQTLVMATVNPEATTDGSDEDKVNFVTTATQEHRRKKSLNNKRIKQENQEDSRNDSVYDFNEMAQSANNDPNDSSSADGEPQQTLMMATVNPEATADGTDGAQVNFVTTPTTTGGRKRSHRNKRVKQENEEDNRNDRSVYDFHEIVPSANNDSNDPSSADGEPQQTLLMATVNPEATADGTDGAQVNFVTAPTTTAQTPTTTGGRKKSFSNKRIKQENQEDSRNDSVCDFNEMAPSANNDPNDSSSADGEPQQTLLMATVNPEATADGTDEAQVNFVTTPATTAQLPTTTGGRKRSLRNKRVEQKNEEDSRSNENVDSSIDATVQNNERMDDNDDPHSKTPIIIRKTRANRTKSGDSIEKKKEASTASNVLMSSDANVDSSIDATVQDDEPMDDDDDPDFMIPVTTRTTRAKRTKSSESTGKKAKASSTSNALMSSPSMSSGGSNVHTLSLLQNHVNTHNGVRPHQCNFCDAAFTTSCKLVRHIRYQHTHEKPYRCKECDYASVHSSNLKRHMRCHTGEKPYQCNFCDAAFTTSSDLIRHIRYQHTHEKPYRCKECDYASVHSSNLKRHMRCHTGEKPYVCDVCHQRFTHSSSLKDHRLIHTGNKPIFKCEFCPTTFGSKTNLRRHVQKLHSSKKMLTCKRCDQSFPDRYQYKLHLKTHEGEKCFKCDLCNYASVSARHLESHMLIHTNKKPFKCDVCDLSFRKKQLLKRHKNIYHNPNYVPPTPKEKTLECSQCKKAFRYKGNLIRHMSYEHPEPASINTDSTIAITIDPQTAAAPPRTSIPQTISRTRRVTRSASKTSGQNLTDNIVLAVESGEQEIEFRDSTIIDVDNASHQQQLYLYFADPNGLSSINGWQQQMLVLKTDNSEATTDGTEEDKVNFVTTATQERRRKRSLRNKHVKQENEEDIRNDISNYVFNEMAPSANNDPNDPTSADGEFQQTLVMATVNPEATTDGSDEDKVNFVTTATQEHRRKRSLRNKRQNDISYYEFNEMAPSANERSNANVDSSIDSTDEDKVNFVTTATQEHRRKKSLNNKRIKQENQEDSRNDSVYDFNEMAQSANNDPNDSSSADGEPQQTLMMATVNPEATADGTDGAQVNFVTTPTTTGGRKRSHRNKRVKQENEEDNRNDRSVYDFHEIVPSANNDSNDPSSADGEPQQTLLMATVNPEATADGTDGAQVNFVTAPTTTAQTPTTTGGRKKSFSNKRIKQENQEDSRNDSVYDFNEMAPSANNDPNDPSSADGEPQQTLVMATVDPEATADGTDGAQVNFVTTPATTAQTPTTIGGRKRSLRNKRVKQKNEEDSRSNANVDSSIDATVQNNERMDDNDDPHSKTPIIIRKTRANRTKLGDSTEKKKEASTTSNVLMSSDANVDSSIDATVQDDEPMDDDDDPDFKIPVTTRTTRAKRTKSGESTGKKAKASSTSNALMSSPSMSSGGSNVHVCKLCNFKSSKRSLLTRHLKSHSEDRPHKCSICERGFKTLSLLQNHVNTHNGVLPHQCNFCDVSFKTSGALVRHIRYRHTHEKPHRCKECDYASAVSSNFKRHMRCHTGEKPYVCAVCHQRFTQNSSLKDHRLIHTGNKPIFKCEFCPTTCSRKTNLRIHVQTLHTNDKMLTCKVCDQSFPDRYQYKLHLKTHEGEKCYKCDLCNYASVSARHLESHMLIHTNKKPFKCDVCDLSFRKKQLLKRHKNLYHNPNYVPPTPKEKTLECSQCKKAFRYKGNLIRHMSNEHPELASINTDSTIAITIDPQTAAAPPRTSIPQTISRTRRVTRSASKTSESKSDDSTEKKKEASTTSNVLMSSDANVDSSIDATVQDDEITQ</sequence>
<keyword evidence="3" id="KW-0479">Metal-binding</keyword>
<feature type="compositionally biased region" description="Basic residues" evidence="12">
    <location>
        <begin position="98"/>
        <end position="108"/>
    </location>
</feature>
<feature type="region of interest" description="Disordered" evidence="12">
    <location>
        <begin position="1033"/>
        <end position="1057"/>
    </location>
</feature>
<feature type="compositionally biased region" description="Basic and acidic residues" evidence="12">
    <location>
        <begin position="272"/>
        <end position="287"/>
    </location>
</feature>
<feature type="compositionally biased region" description="Polar residues" evidence="12">
    <location>
        <begin position="1505"/>
        <end position="1520"/>
    </location>
</feature>
<feature type="compositionally biased region" description="Polar residues" evidence="12">
    <location>
        <begin position="1452"/>
        <end position="1467"/>
    </location>
</feature>
<dbReference type="Pfam" id="PF13465">
    <property type="entry name" value="zf-H2C2_2"/>
    <property type="match status" value="1"/>
</dbReference>
<evidence type="ECO:0000256" key="10">
    <source>
        <dbReference type="ARBA" id="ARBA00023242"/>
    </source>
</evidence>
<dbReference type="FunFam" id="3.30.160.60:FF:000373">
    <property type="entry name" value="Putative transcriptional repressor ctcf"/>
    <property type="match status" value="3"/>
</dbReference>
<feature type="compositionally biased region" description="Basic residues" evidence="12">
    <location>
        <begin position="351"/>
        <end position="360"/>
    </location>
</feature>
<evidence type="ECO:0000256" key="2">
    <source>
        <dbReference type="ARBA" id="ARBA00006991"/>
    </source>
</evidence>
<keyword evidence="7" id="KW-0805">Transcription regulation</keyword>
<keyword evidence="4" id="KW-0677">Repeat</keyword>
<dbReference type="GO" id="GO:0005634">
    <property type="term" value="C:nucleus"/>
    <property type="evidence" value="ECO:0007669"/>
    <property type="project" value="UniProtKB-SubCell"/>
</dbReference>
<dbReference type="PANTHER" id="PTHR24393">
    <property type="entry name" value="ZINC FINGER PROTEIN"/>
    <property type="match status" value="1"/>
</dbReference>
<dbReference type="FunFam" id="3.30.160.60:FF:000446">
    <property type="entry name" value="Zinc finger protein"/>
    <property type="match status" value="1"/>
</dbReference>
<feature type="domain" description="C2H2-type" evidence="13">
    <location>
        <begin position="1814"/>
        <end position="1837"/>
    </location>
</feature>
<feature type="compositionally biased region" description="Basic and acidic residues" evidence="12">
    <location>
        <begin position="447"/>
        <end position="461"/>
    </location>
</feature>
<feature type="compositionally biased region" description="Low complexity" evidence="12">
    <location>
        <begin position="1418"/>
        <end position="1429"/>
    </location>
</feature>
<dbReference type="Proteomes" id="UP001142055">
    <property type="component" value="Chromosome 2"/>
</dbReference>
<feature type="compositionally biased region" description="Polar residues" evidence="12">
    <location>
        <begin position="1376"/>
        <end position="1390"/>
    </location>
</feature>
<feature type="region of interest" description="Disordered" evidence="12">
    <location>
        <begin position="96"/>
        <end position="120"/>
    </location>
</feature>
<feature type="compositionally biased region" description="Polar residues" evidence="12">
    <location>
        <begin position="1144"/>
        <end position="1156"/>
    </location>
</feature>
<feature type="region of interest" description="Disordered" evidence="12">
    <location>
        <begin position="336"/>
        <end position="397"/>
    </location>
</feature>
<feature type="region of interest" description="Disordered" evidence="12">
    <location>
        <begin position="424"/>
        <end position="527"/>
    </location>
</feature>
<feature type="compositionally biased region" description="Basic residues" evidence="12">
    <location>
        <begin position="1344"/>
        <end position="1353"/>
    </location>
</feature>
<keyword evidence="10" id="KW-0539">Nucleus</keyword>
<organism evidence="14 15">
    <name type="scientific">Blomia tropicalis</name>
    <name type="common">Mite</name>
    <dbReference type="NCBI Taxonomy" id="40697"/>
    <lineage>
        <taxon>Eukaryota</taxon>
        <taxon>Metazoa</taxon>
        <taxon>Ecdysozoa</taxon>
        <taxon>Arthropoda</taxon>
        <taxon>Chelicerata</taxon>
        <taxon>Arachnida</taxon>
        <taxon>Acari</taxon>
        <taxon>Acariformes</taxon>
        <taxon>Sarcoptiformes</taxon>
        <taxon>Astigmata</taxon>
        <taxon>Glycyphagoidea</taxon>
        <taxon>Echimyopodidae</taxon>
        <taxon>Blomia</taxon>
    </lineage>
</organism>
<feature type="compositionally biased region" description="Basic residues" evidence="12">
    <location>
        <begin position="1173"/>
        <end position="1183"/>
    </location>
</feature>
<feature type="compositionally biased region" description="Low complexity" evidence="12">
    <location>
        <begin position="573"/>
        <end position="592"/>
    </location>
</feature>
<feature type="domain" description="C2H2-type" evidence="13">
    <location>
        <begin position="1643"/>
        <end position="1671"/>
    </location>
</feature>
<feature type="region of interest" description="Disordered" evidence="12">
    <location>
        <begin position="159"/>
        <end position="203"/>
    </location>
</feature>
<dbReference type="GO" id="GO:0008270">
    <property type="term" value="F:zinc ion binding"/>
    <property type="evidence" value="ECO:0007669"/>
    <property type="project" value="UniProtKB-KW"/>
</dbReference>
<dbReference type="FunFam" id="3.30.160.60:FF:000049">
    <property type="entry name" value="transcriptional repressor CTCF isoform X1"/>
    <property type="match status" value="2"/>
</dbReference>
<dbReference type="GO" id="GO:0001228">
    <property type="term" value="F:DNA-binding transcription activator activity, RNA polymerase II-specific"/>
    <property type="evidence" value="ECO:0007669"/>
    <property type="project" value="TreeGrafter"/>
</dbReference>
<dbReference type="FunFam" id="3.30.160.60:FF:001289">
    <property type="entry name" value="Zinc finger protein 574"/>
    <property type="match status" value="1"/>
</dbReference>
<feature type="compositionally biased region" description="Basic and acidic residues" evidence="12">
    <location>
        <begin position="1493"/>
        <end position="1504"/>
    </location>
</feature>
<feature type="region of interest" description="Disordered" evidence="12">
    <location>
        <begin position="1329"/>
        <end position="1390"/>
    </location>
</feature>
<feature type="compositionally biased region" description="Low complexity" evidence="12">
    <location>
        <begin position="1330"/>
        <end position="1342"/>
    </location>
</feature>
<dbReference type="OMA" id="YDFHEIV"/>
<keyword evidence="9" id="KW-0804">Transcription</keyword>
<feature type="compositionally biased region" description="Low complexity" evidence="12">
    <location>
        <begin position="1566"/>
        <end position="1580"/>
    </location>
</feature>
<feature type="compositionally biased region" description="Basic and acidic residues" evidence="12">
    <location>
        <begin position="1921"/>
        <end position="1935"/>
    </location>
</feature>
<comment type="subcellular location">
    <subcellularLocation>
        <location evidence="1">Nucleus</location>
    </subcellularLocation>
</comment>
<feature type="region of interest" description="Disordered" evidence="12">
    <location>
        <begin position="1547"/>
        <end position="1580"/>
    </location>
</feature>
<evidence type="ECO:0000256" key="8">
    <source>
        <dbReference type="ARBA" id="ARBA00023125"/>
    </source>
</evidence>
<evidence type="ECO:0000256" key="7">
    <source>
        <dbReference type="ARBA" id="ARBA00023015"/>
    </source>
</evidence>
<feature type="compositionally biased region" description="Basic and acidic residues" evidence="12">
    <location>
        <begin position="1184"/>
        <end position="1196"/>
    </location>
</feature>
<feature type="compositionally biased region" description="Basic and acidic residues" evidence="12">
    <location>
        <begin position="109"/>
        <end position="119"/>
    </location>
</feature>
<feature type="compositionally biased region" description="Basic and acidic residues" evidence="12">
    <location>
        <begin position="1046"/>
        <end position="1056"/>
    </location>
</feature>
<dbReference type="FunFam" id="3.30.160.60:FF:000420">
    <property type="entry name" value="Putative transcriptional repressor ctcf"/>
    <property type="match status" value="2"/>
</dbReference>
<feature type="domain" description="C2H2-type" evidence="13">
    <location>
        <begin position="755"/>
        <end position="783"/>
    </location>
</feature>
<feature type="domain" description="C2H2-type" evidence="13">
    <location>
        <begin position="812"/>
        <end position="839"/>
    </location>
</feature>
<feature type="domain" description="C2H2-type" evidence="13">
    <location>
        <begin position="641"/>
        <end position="668"/>
    </location>
</feature>
<feature type="compositionally biased region" description="Basic and acidic residues" evidence="12">
    <location>
        <begin position="191"/>
        <end position="203"/>
    </location>
</feature>
<feature type="domain" description="C2H2-type" evidence="13">
    <location>
        <begin position="1672"/>
        <end position="1699"/>
    </location>
</feature>
<comment type="caution">
    <text evidence="14">The sequence shown here is derived from an EMBL/GenBank/DDBJ whole genome shotgun (WGS) entry which is preliminary data.</text>
</comment>
<dbReference type="FunFam" id="3.30.160.60:FF:000286">
    <property type="entry name" value="Zinc finger protein 770"/>
    <property type="match status" value="1"/>
</dbReference>
<feature type="domain" description="C2H2-type" evidence="13">
    <location>
        <begin position="1700"/>
        <end position="1727"/>
    </location>
</feature>
<feature type="region of interest" description="Disordered" evidence="12">
    <location>
        <begin position="1234"/>
        <end position="1280"/>
    </location>
</feature>